<dbReference type="Pfam" id="PF01266">
    <property type="entry name" value="DAO"/>
    <property type="match status" value="1"/>
</dbReference>
<feature type="signal peptide" evidence="1">
    <location>
        <begin position="1"/>
        <end position="21"/>
    </location>
</feature>
<feature type="domain" description="FAD dependent oxidoreductase" evidence="2">
    <location>
        <begin position="26"/>
        <end position="356"/>
    </location>
</feature>
<sequence length="408" mass="44544">MIPQCWTLVISSFSWVCTTIANNRNQNGGHCQPVVFTGTPESAAFELANFHFLESLVRSHNIPCDWTPVAGGVRTFLTPSLFAEAAASAVRFQKHFPDHLEIVYPENSERLAELRIPNVAGAIVQRCAASLWPYKLVAYLLEELVASHGDGGFNLQTNTPATKISRKEDGRWEVVTPRGSIMTRQVLLATNGHTGFLLPEMADLVVPVRGQVAALVADEPPEKLGRSYGFDGEPSADQPWRSDYLIQRPTGKNEFIFGGGRGLEANMGVGEWRDNVIEDKVSHFLKTQLAPPLDLGQDTKLEAAAEWTGIMGYSRDMFPFVGQVPSSVGGGEGLFLCAGFTGHGMPNAALSAHAVVGMMGGRPEKVDYRLPGEYVLDEERVVMARGLVTVEEWEGLGWAVDFPGLFAR</sequence>
<dbReference type="PANTHER" id="PTHR13847:SF129">
    <property type="entry name" value="FAD DEPENDENT OXIDOREDUCTASE"/>
    <property type="match status" value="1"/>
</dbReference>
<organism evidence="3 4">
    <name type="scientific">Echria macrotheca</name>
    <dbReference type="NCBI Taxonomy" id="438768"/>
    <lineage>
        <taxon>Eukaryota</taxon>
        <taxon>Fungi</taxon>
        <taxon>Dikarya</taxon>
        <taxon>Ascomycota</taxon>
        <taxon>Pezizomycotina</taxon>
        <taxon>Sordariomycetes</taxon>
        <taxon>Sordariomycetidae</taxon>
        <taxon>Sordariales</taxon>
        <taxon>Schizotheciaceae</taxon>
        <taxon>Echria</taxon>
    </lineage>
</organism>
<keyword evidence="4" id="KW-1185">Reference proteome</keyword>
<dbReference type="EMBL" id="MU839850">
    <property type="protein sequence ID" value="KAK1749940.1"/>
    <property type="molecule type" value="Genomic_DNA"/>
</dbReference>
<dbReference type="PANTHER" id="PTHR13847">
    <property type="entry name" value="SARCOSINE DEHYDROGENASE-RELATED"/>
    <property type="match status" value="1"/>
</dbReference>
<dbReference type="AlphaFoldDB" id="A0AAJ0F681"/>
<dbReference type="SUPFAM" id="SSF51905">
    <property type="entry name" value="FAD/NAD(P)-binding domain"/>
    <property type="match status" value="1"/>
</dbReference>
<protein>
    <recommendedName>
        <fullName evidence="2">FAD dependent oxidoreductase domain-containing protein</fullName>
    </recommendedName>
</protein>
<evidence type="ECO:0000259" key="2">
    <source>
        <dbReference type="Pfam" id="PF01266"/>
    </source>
</evidence>
<feature type="chain" id="PRO_5042534925" description="FAD dependent oxidoreductase domain-containing protein" evidence="1">
    <location>
        <begin position="22"/>
        <end position="408"/>
    </location>
</feature>
<evidence type="ECO:0000256" key="1">
    <source>
        <dbReference type="SAM" id="SignalP"/>
    </source>
</evidence>
<evidence type="ECO:0000313" key="4">
    <source>
        <dbReference type="Proteomes" id="UP001239445"/>
    </source>
</evidence>
<dbReference type="InterPro" id="IPR036188">
    <property type="entry name" value="FAD/NAD-bd_sf"/>
</dbReference>
<dbReference type="InterPro" id="IPR006076">
    <property type="entry name" value="FAD-dep_OxRdtase"/>
</dbReference>
<gene>
    <name evidence="3" type="ORF">QBC47DRAFT_418485</name>
</gene>
<dbReference type="Gene3D" id="3.50.50.60">
    <property type="entry name" value="FAD/NAD(P)-binding domain"/>
    <property type="match status" value="1"/>
</dbReference>
<accession>A0AAJ0F681</accession>
<name>A0AAJ0F681_9PEZI</name>
<comment type="caution">
    <text evidence="3">The sequence shown here is derived from an EMBL/GenBank/DDBJ whole genome shotgun (WGS) entry which is preliminary data.</text>
</comment>
<evidence type="ECO:0000313" key="3">
    <source>
        <dbReference type="EMBL" id="KAK1749940.1"/>
    </source>
</evidence>
<dbReference type="GO" id="GO:0005737">
    <property type="term" value="C:cytoplasm"/>
    <property type="evidence" value="ECO:0007669"/>
    <property type="project" value="TreeGrafter"/>
</dbReference>
<proteinExistence type="predicted"/>
<keyword evidence="1" id="KW-0732">Signal</keyword>
<reference evidence="3" key="1">
    <citation type="submission" date="2023-06" db="EMBL/GenBank/DDBJ databases">
        <title>Genome-scale phylogeny and comparative genomics of the fungal order Sordariales.</title>
        <authorList>
            <consortium name="Lawrence Berkeley National Laboratory"/>
            <person name="Hensen N."/>
            <person name="Bonometti L."/>
            <person name="Westerberg I."/>
            <person name="Brannstrom I.O."/>
            <person name="Guillou S."/>
            <person name="Cros-Aarteil S."/>
            <person name="Calhoun S."/>
            <person name="Haridas S."/>
            <person name="Kuo A."/>
            <person name="Mondo S."/>
            <person name="Pangilinan J."/>
            <person name="Riley R."/>
            <person name="Labutti K."/>
            <person name="Andreopoulos B."/>
            <person name="Lipzen A."/>
            <person name="Chen C."/>
            <person name="Yanf M."/>
            <person name="Daum C."/>
            <person name="Ng V."/>
            <person name="Clum A."/>
            <person name="Steindorff A."/>
            <person name="Ohm R."/>
            <person name="Martin F."/>
            <person name="Silar P."/>
            <person name="Natvig D."/>
            <person name="Lalanne C."/>
            <person name="Gautier V."/>
            <person name="Ament-Velasquez S.L."/>
            <person name="Kruys A."/>
            <person name="Hutchinson M.I."/>
            <person name="Powell A.J."/>
            <person name="Barry K."/>
            <person name="Miller A.N."/>
            <person name="Grigoriev I.V."/>
            <person name="Debuchy R."/>
            <person name="Gladieux P."/>
            <person name="Thoren M.H."/>
            <person name="Johannesson H."/>
        </authorList>
    </citation>
    <scope>NUCLEOTIDE SEQUENCE</scope>
    <source>
        <strain evidence="3">PSN4</strain>
    </source>
</reference>
<dbReference type="Proteomes" id="UP001239445">
    <property type="component" value="Unassembled WGS sequence"/>
</dbReference>
<dbReference type="Gene3D" id="3.30.9.10">
    <property type="entry name" value="D-Amino Acid Oxidase, subunit A, domain 2"/>
    <property type="match status" value="1"/>
</dbReference>